<dbReference type="RefSeq" id="WP_338635940.1">
    <property type="nucleotide sequence ID" value="NZ_CP146516.1"/>
</dbReference>
<gene>
    <name evidence="1" type="ORF">DCC88_03475</name>
</gene>
<proteinExistence type="predicted"/>
<dbReference type="Proteomes" id="UP000253934">
    <property type="component" value="Unassembled WGS sequence"/>
</dbReference>
<evidence type="ECO:0000313" key="2">
    <source>
        <dbReference type="Proteomes" id="UP000253934"/>
    </source>
</evidence>
<comment type="caution">
    <text evidence="1">The sequence shown here is derived from an EMBL/GenBank/DDBJ whole genome shotgun (WGS) entry which is preliminary data.</text>
</comment>
<protein>
    <submittedName>
        <fullName evidence="1">Uncharacterized protein</fullName>
    </submittedName>
</protein>
<name>A0A369KVA2_9BACT</name>
<dbReference type="AlphaFoldDB" id="A0A369KVA2"/>
<organism evidence="1 2">
    <name type="scientific">Spirobacillus cienkowskii</name>
    <dbReference type="NCBI Taxonomy" id="495820"/>
    <lineage>
        <taxon>Bacteria</taxon>
        <taxon>Pseudomonadati</taxon>
        <taxon>Bdellovibrionota</taxon>
        <taxon>Oligoflexia</taxon>
        <taxon>Silvanigrellales</taxon>
        <taxon>Spirobacillus</taxon>
    </lineage>
</organism>
<dbReference type="EMBL" id="QOVW01000030">
    <property type="protein sequence ID" value="RDB36757.1"/>
    <property type="molecule type" value="Genomic_DNA"/>
</dbReference>
<evidence type="ECO:0000313" key="1">
    <source>
        <dbReference type="EMBL" id="RDB36757.1"/>
    </source>
</evidence>
<reference evidence="1" key="1">
    <citation type="submission" date="2018-04" db="EMBL/GenBank/DDBJ databases">
        <title>Draft genome sequence of the Candidatus Spirobacillus cienkowskii, a pathogen of freshwater Daphnia species, reconstructed from hemolymph metagenomic reads.</title>
        <authorList>
            <person name="Bresciani L."/>
            <person name="Lemos L.N."/>
            <person name="Wale N."/>
            <person name="Lin J.Y."/>
            <person name="Fernandes G.R."/>
            <person name="Duffy M.A."/>
            <person name="Rodrigues J.M."/>
        </authorList>
    </citation>
    <scope>NUCLEOTIDE SEQUENCE [LARGE SCALE GENOMIC DNA]</scope>
    <source>
        <strain evidence="1">Binning01</strain>
    </source>
</reference>
<sequence length="320" mass="36843">MQSLNIFMHELLDYAGLFPPALLSLEESLENFVLYHEHKQKKWLGKFILPANKINDTILILNKQNSFLTLNKKTEFSIILSSCETISEYSKTLSLDFTVLLNLLNHYSKNIEIKSFEFLPPKEIFYSKKYDGLNYILTNIYSLIDKAQLKAEVFIEIPLTEDIESIVNILNNYGNKFNQKISIKIRTGGISSEQIPSSFEIANAISTYAASKTPLKATAGLHVPVPNFNNHVGTTLHGFLNVFSCMLLCYAQNLSVSIMEKLLLECTYKNFRFTEKGFFVNNYFLENEKILYLRQNYIKSFGTCSFIEPIEHLEKNNFIK</sequence>
<keyword evidence="2" id="KW-1185">Reference proteome</keyword>
<accession>A0A369KVA2</accession>